<reference evidence="4" key="1">
    <citation type="submission" date="2016-10" db="EMBL/GenBank/DDBJ databases">
        <authorList>
            <person name="Varghese N."/>
            <person name="Submissions S."/>
        </authorList>
    </citation>
    <scope>NUCLEOTIDE SEQUENCE [LARGE SCALE GENOMIC DNA]</scope>
    <source>
        <strain evidence="4">DSM 26893</strain>
    </source>
</reference>
<dbReference type="Pfam" id="PF00583">
    <property type="entry name" value="Acetyltransf_1"/>
    <property type="match status" value="1"/>
</dbReference>
<dbReference type="RefSeq" id="WP_091846591.1">
    <property type="nucleotide sequence ID" value="NZ_FOCM01000010.1"/>
</dbReference>
<name>A0A1H8LF55_9RHOB</name>
<keyword evidence="4" id="KW-1185">Reference proteome</keyword>
<feature type="region of interest" description="Disordered" evidence="1">
    <location>
        <begin position="186"/>
        <end position="210"/>
    </location>
</feature>
<accession>A0A1H8LF55</accession>
<dbReference type="GO" id="GO:0016747">
    <property type="term" value="F:acyltransferase activity, transferring groups other than amino-acyl groups"/>
    <property type="evidence" value="ECO:0007669"/>
    <property type="project" value="InterPro"/>
</dbReference>
<dbReference type="SUPFAM" id="SSF55729">
    <property type="entry name" value="Acyl-CoA N-acyltransferases (Nat)"/>
    <property type="match status" value="1"/>
</dbReference>
<evidence type="ECO:0000256" key="1">
    <source>
        <dbReference type="SAM" id="MobiDB-lite"/>
    </source>
</evidence>
<dbReference type="InterPro" id="IPR000182">
    <property type="entry name" value="GNAT_dom"/>
</dbReference>
<protein>
    <recommendedName>
        <fullName evidence="2">N-acetyltransferase domain-containing protein</fullName>
    </recommendedName>
</protein>
<dbReference type="AlphaFoldDB" id="A0A1H8LF55"/>
<feature type="domain" description="N-acetyltransferase" evidence="2">
    <location>
        <begin position="27"/>
        <end position="186"/>
    </location>
</feature>
<evidence type="ECO:0000259" key="2">
    <source>
        <dbReference type="PROSITE" id="PS51186"/>
    </source>
</evidence>
<proteinExistence type="predicted"/>
<sequence>MSRGNARWAGADDRTALDLTLPDGGRARFRPLVPDDAQSLERGFELLSQQSRYMRFLRDKPELSGPEITAFTTPDGTEHEAIGVALLDADGGETPAGVARYYRTRDAKAAEFALTVIDHAQSRRLGALLLGFIAGVARDRGIARFLALVHRDNHVMRHILSDLGAVTGSRLGDDVEIVLPLQQDAADYPGTPSGDAMRMAQNARQRRDVP</sequence>
<dbReference type="Proteomes" id="UP000199372">
    <property type="component" value="Unassembled WGS sequence"/>
</dbReference>
<dbReference type="PROSITE" id="PS51186">
    <property type="entry name" value="GNAT"/>
    <property type="match status" value="1"/>
</dbReference>
<dbReference type="Gene3D" id="3.40.630.30">
    <property type="match status" value="1"/>
</dbReference>
<organism evidence="3 4">
    <name type="scientific">Palleronia pelagia</name>
    <dbReference type="NCBI Taxonomy" id="387096"/>
    <lineage>
        <taxon>Bacteria</taxon>
        <taxon>Pseudomonadati</taxon>
        <taxon>Pseudomonadota</taxon>
        <taxon>Alphaproteobacteria</taxon>
        <taxon>Rhodobacterales</taxon>
        <taxon>Roseobacteraceae</taxon>
        <taxon>Palleronia</taxon>
    </lineage>
</organism>
<evidence type="ECO:0000313" key="3">
    <source>
        <dbReference type="EMBL" id="SEO03790.1"/>
    </source>
</evidence>
<gene>
    <name evidence="3" type="ORF">SAMN04488011_11049</name>
</gene>
<dbReference type="InterPro" id="IPR016181">
    <property type="entry name" value="Acyl_CoA_acyltransferase"/>
</dbReference>
<evidence type="ECO:0000313" key="4">
    <source>
        <dbReference type="Proteomes" id="UP000199372"/>
    </source>
</evidence>
<dbReference type="EMBL" id="FOCM01000010">
    <property type="protein sequence ID" value="SEO03790.1"/>
    <property type="molecule type" value="Genomic_DNA"/>
</dbReference>
<dbReference type="OrthoDB" id="9807426at2"/>